<dbReference type="Pfam" id="PF04230">
    <property type="entry name" value="PS_pyruv_trans"/>
    <property type="match status" value="1"/>
</dbReference>
<feature type="domain" description="Polysaccharide pyruvyl transferase" evidence="1">
    <location>
        <begin position="54"/>
        <end position="171"/>
    </location>
</feature>
<protein>
    <recommendedName>
        <fullName evidence="1">Polysaccharide pyruvyl transferase domain-containing protein</fullName>
    </recommendedName>
</protein>
<proteinExistence type="predicted"/>
<comment type="caution">
    <text evidence="2">The sequence shown here is derived from an EMBL/GenBank/DDBJ whole genome shotgun (WGS) entry which is preliminary data.</text>
</comment>
<dbReference type="AlphaFoldDB" id="A0A0F9TCU7"/>
<organism evidence="2">
    <name type="scientific">marine sediment metagenome</name>
    <dbReference type="NCBI Taxonomy" id="412755"/>
    <lineage>
        <taxon>unclassified sequences</taxon>
        <taxon>metagenomes</taxon>
        <taxon>ecological metagenomes</taxon>
    </lineage>
</organism>
<dbReference type="InterPro" id="IPR007345">
    <property type="entry name" value="Polysacch_pyruvyl_Trfase"/>
</dbReference>
<accession>A0A0F9TCU7</accession>
<gene>
    <name evidence="2" type="ORF">LCGC14_0669850</name>
</gene>
<sequence length="236" mass="25820">MISNNVGDTLTPWILTKLRGQCPLHLKGLDVALSGSIINHLEPGCKTLGCGLASLKDSVNRGIDVRGVRGPITKTIMEAHGYTIPEVFGDIGMLMPRMYTPTPGVTYPIGVVPHYVDQNNAYILWGGNPRVKIINVFDPVEKVLDDICSCKLILSSSLHGLVFAHAYKIPVEWIKLSDELGGDGTKFRDHFAAVGIKCSQPIKMDLTNKKIKPTAQTPTFDDTLLWNTLQTLVGEL</sequence>
<dbReference type="EMBL" id="LAZR01001313">
    <property type="protein sequence ID" value="KKN46761.1"/>
    <property type="molecule type" value="Genomic_DNA"/>
</dbReference>
<name>A0A0F9TCU7_9ZZZZ</name>
<evidence type="ECO:0000259" key="1">
    <source>
        <dbReference type="Pfam" id="PF04230"/>
    </source>
</evidence>
<evidence type="ECO:0000313" key="2">
    <source>
        <dbReference type="EMBL" id="KKN46761.1"/>
    </source>
</evidence>
<reference evidence="2" key="1">
    <citation type="journal article" date="2015" name="Nature">
        <title>Complex archaea that bridge the gap between prokaryotes and eukaryotes.</title>
        <authorList>
            <person name="Spang A."/>
            <person name="Saw J.H."/>
            <person name="Jorgensen S.L."/>
            <person name="Zaremba-Niedzwiedzka K."/>
            <person name="Martijn J."/>
            <person name="Lind A.E."/>
            <person name="van Eijk R."/>
            <person name="Schleper C."/>
            <person name="Guy L."/>
            <person name="Ettema T.J."/>
        </authorList>
    </citation>
    <scope>NUCLEOTIDE SEQUENCE</scope>
</reference>